<dbReference type="GO" id="GO:0004180">
    <property type="term" value="F:carboxypeptidase activity"/>
    <property type="evidence" value="ECO:0007669"/>
    <property type="project" value="UniProtKB-KW"/>
</dbReference>
<keyword evidence="14" id="KW-0378">Hydrolase</keyword>
<feature type="glycosylation site" description="N-linked (GlcNAc...) asparagine" evidence="10">
    <location>
        <position position="562"/>
    </location>
</feature>
<evidence type="ECO:0000256" key="6">
    <source>
        <dbReference type="PIRSR" id="PIRSR601548-10"/>
    </source>
</evidence>
<evidence type="ECO:0000256" key="8">
    <source>
        <dbReference type="PIRSR" id="PIRSR601548-3"/>
    </source>
</evidence>
<protein>
    <recommendedName>
        <fullName evidence="14">Angiotensin-converting enzyme</fullName>
        <ecNumber evidence="14">3.4.-.-</ecNumber>
    </recommendedName>
</protein>
<feature type="disulfide bond" evidence="9">
    <location>
        <begin position="789"/>
        <end position="801"/>
    </location>
</feature>
<dbReference type="GO" id="GO:0046872">
    <property type="term" value="F:metal ion binding"/>
    <property type="evidence" value="ECO:0007669"/>
    <property type="project" value="UniProtKB-KW"/>
</dbReference>
<feature type="active site" description="Proton acceptor 2" evidence="11">
    <location>
        <position position="635"/>
    </location>
</feature>
<keyword evidence="8 14" id="KW-0862">Zinc</keyword>
<dbReference type="PANTHER" id="PTHR10514:SF27">
    <property type="entry name" value="ANGIOTENSIN-CONVERTING ENZYME"/>
    <property type="match status" value="1"/>
</dbReference>
<feature type="active site" description="Proton donor 1" evidence="5">
    <location>
        <position position="764"/>
    </location>
</feature>
<reference evidence="16" key="1">
    <citation type="submission" date="2016-11" db="UniProtKB">
        <authorList>
            <consortium name="WormBaseParasite"/>
        </authorList>
    </citation>
    <scope>IDENTIFICATION</scope>
</reference>
<feature type="glycosylation site" description="N-linked (GlcNAc...) asparagine" evidence="6">
    <location>
        <position position="317"/>
    </location>
</feature>
<evidence type="ECO:0000256" key="3">
    <source>
        <dbReference type="ARBA" id="ARBA00023157"/>
    </source>
</evidence>
<sequence length="918" mass="102387">PHPTAPQSGPLFLDEGAAAAAARAEELRAVLLSACCPVMSGDVAMPSVQRLLSATIQACAVQLPAQMVRREDGLAGSVTQTVNLESGHQIDGVVVLCDCDSGRVLTVAPLPPLLRQFEAACLDGLMRRFAKTSPFRVASFGGYVVHNSEGQLSVELSDNLASADVAVCRGVEAIRQALSAPGSDHPRCWMVFLADSEQRSAVADLPALSKAAVVEAASLFHDADGELFDGPVVAVIEPPSASVCLALCKYAMEKFLSTEGRSVRTLAAVLLLALLPTVARCLSTNETEARLWFTEFDAKLAVEKNKVVEASWANAVNLTKENAQKVVEANLAHTEFLREQRAEMRQRFDWKQFSDRNLTRLFDKADDIGTSAANASMQERYGQLSTQMSGIYSTAQVPHPDTGKMMQLDPDITDALADPNESERVKRALWQGWRDASGKRMRQNYTDFVTMGNLMIREAGYSNIAQYWQSWYEPRPGQNFTDMMAKLWDVALPFYQQLHAYVRRKLRDKYGAELFPETGHIPAHLLGNMWAQSWFNVEKLTTPFPDLSTVDITEKMNKLGWNATKMFRVSEEFFTSIGLDPMTDTFWEKSVLTRLPDVKMVCHASAWDFYTNKGDFRIKQCTSITTNYLGTTHHEMGHVQYYQQYEKQPVLYRRGANPGFHEAVGDTLELAVMTPGHLHKIGLLDEIIESKDYYLNYLFQMALQKAAFIPFGYLIDLWRWQASEGRLAPEKYNEGWWKLRCGLQGVSSPVPRSEDDFDPGAKYHVPNNTPYIRYFVSHFLQFQLYEALCNISGHNGPLYKCDFYQNKQAGDALKKFLAHGSSLHWEDVLSELTGTTELRADSLVRYFAELNEFLTEENKKSGERVGWDADCPSADWYTTTTSAPETTTLAAGRAATSGTVGWWAAVGAAALARRLLAV</sequence>
<feature type="active site" description="Proton acceptor 1" evidence="5">
    <location>
        <position position="635"/>
    </location>
</feature>
<keyword evidence="14" id="KW-0645">Protease</keyword>
<dbReference type="GO" id="GO:0005886">
    <property type="term" value="C:plasma membrane"/>
    <property type="evidence" value="ECO:0007669"/>
    <property type="project" value="TreeGrafter"/>
</dbReference>
<feature type="active site" description="Proton donor 2" evidence="11">
    <location>
        <position position="764"/>
    </location>
</feature>
<dbReference type="SUPFAM" id="SSF55486">
    <property type="entry name" value="Metalloproteases ('zincins'), catalytic domain"/>
    <property type="match status" value="1"/>
</dbReference>
<evidence type="ECO:0000256" key="11">
    <source>
        <dbReference type="PIRSR" id="PIRSR601548-6"/>
    </source>
</evidence>
<comment type="caution">
    <text evidence="13">Lacks conserved residue(s) required for the propagation of feature annotation.</text>
</comment>
<feature type="binding site" evidence="12">
    <location>
        <position position="662"/>
    </location>
    <ligand>
        <name>Zn(2+)</name>
        <dbReference type="ChEBI" id="CHEBI:29105"/>
        <label>2</label>
        <note>catalytic</note>
    </ligand>
</feature>
<dbReference type="CDD" id="cd06461">
    <property type="entry name" value="M2_ACE"/>
    <property type="match status" value="1"/>
</dbReference>
<feature type="binding site" evidence="8">
    <location>
        <position position="634"/>
    </location>
    <ligand>
        <name>Zn(2+)</name>
        <dbReference type="ChEBI" id="CHEBI:29105"/>
        <label>1</label>
        <note>catalytic</note>
    </ligand>
</feature>
<accession>A0A1I8I0X8</accession>
<dbReference type="Pfam" id="PF01401">
    <property type="entry name" value="Peptidase_M2"/>
    <property type="match status" value="1"/>
</dbReference>
<dbReference type="GO" id="GO:0008237">
    <property type="term" value="F:metallopeptidase activity"/>
    <property type="evidence" value="ECO:0007669"/>
    <property type="project" value="UniProtKB-KW"/>
</dbReference>
<keyword evidence="14" id="KW-0121">Carboxypeptidase</keyword>
<feature type="binding site" evidence="12">
    <location>
        <position position="638"/>
    </location>
    <ligand>
        <name>Zn(2+)</name>
        <dbReference type="ChEBI" id="CHEBI:29105"/>
        <label>2</label>
        <note>catalytic</note>
    </ligand>
</feature>
<evidence type="ECO:0000313" key="15">
    <source>
        <dbReference type="Proteomes" id="UP000095280"/>
    </source>
</evidence>
<feature type="binding site" evidence="8">
    <location>
        <position position="638"/>
    </location>
    <ligand>
        <name>Zn(2+)</name>
        <dbReference type="ChEBI" id="CHEBI:29105"/>
        <label>1</label>
        <note>catalytic</note>
    </ligand>
</feature>
<evidence type="ECO:0000256" key="7">
    <source>
        <dbReference type="PIRSR" id="PIRSR601548-2"/>
    </source>
</evidence>
<dbReference type="WBParaSite" id="maker-uti_cns_0009099-snap-gene-0.1-mRNA-1">
    <property type="protein sequence ID" value="maker-uti_cns_0009099-snap-gene-0.1-mRNA-1"/>
    <property type="gene ID" value="maker-uti_cns_0009099-snap-gene-0.1"/>
</dbReference>
<dbReference type="InterPro" id="IPR001548">
    <property type="entry name" value="Peptidase_M2"/>
</dbReference>
<keyword evidence="2" id="KW-0732">Signal</keyword>
<dbReference type="EC" id="3.4.-.-" evidence="14"/>
<keyword evidence="8 14" id="KW-0479">Metal-binding</keyword>
<feature type="disulfide bond" evidence="9">
    <location>
        <begin position="602"/>
        <end position="621"/>
    </location>
</feature>
<proteinExistence type="inferred from homology"/>
<evidence type="ECO:0000313" key="16">
    <source>
        <dbReference type="WBParaSite" id="maker-uti_cns_0009099-snap-gene-0.1-mRNA-1"/>
    </source>
</evidence>
<dbReference type="PROSITE" id="PS52011">
    <property type="entry name" value="PEPTIDASE_M2"/>
    <property type="match status" value="1"/>
</dbReference>
<evidence type="ECO:0000256" key="9">
    <source>
        <dbReference type="PIRSR" id="PIRSR601548-4"/>
    </source>
</evidence>
<comment type="similarity">
    <text evidence="1 13 14">Belongs to the peptidase M2 family.</text>
</comment>
<keyword evidence="15" id="KW-1185">Reference proteome</keyword>
<feature type="binding site" evidence="7">
    <location>
        <position position="472"/>
    </location>
    <ligand>
        <name>chloride</name>
        <dbReference type="ChEBI" id="CHEBI:17996"/>
        <label>1</label>
    </ligand>
</feature>
<evidence type="ECO:0000256" key="2">
    <source>
        <dbReference type="ARBA" id="ARBA00022729"/>
    </source>
</evidence>
<evidence type="ECO:0000256" key="14">
    <source>
        <dbReference type="RuleBase" id="RU361144"/>
    </source>
</evidence>
<dbReference type="Proteomes" id="UP000095280">
    <property type="component" value="Unplaced"/>
</dbReference>
<feature type="binding site" evidence="12">
    <location>
        <position position="634"/>
    </location>
    <ligand>
        <name>Zn(2+)</name>
        <dbReference type="ChEBI" id="CHEBI:29105"/>
        <label>2</label>
        <note>catalytic</note>
    </ligand>
</feature>
<organism evidence="15 16">
    <name type="scientific">Macrostomum lignano</name>
    <dbReference type="NCBI Taxonomy" id="282301"/>
    <lineage>
        <taxon>Eukaryota</taxon>
        <taxon>Metazoa</taxon>
        <taxon>Spiralia</taxon>
        <taxon>Lophotrochozoa</taxon>
        <taxon>Platyhelminthes</taxon>
        <taxon>Rhabditophora</taxon>
        <taxon>Macrostomorpha</taxon>
        <taxon>Macrostomida</taxon>
        <taxon>Macrostomidae</taxon>
        <taxon>Macrostomum</taxon>
    </lineage>
</organism>
<keyword evidence="4 6" id="KW-0325">Glycoprotein</keyword>
<name>A0A1I8I0X8_9PLAT</name>
<evidence type="ECO:0000256" key="13">
    <source>
        <dbReference type="PROSITE-ProRule" id="PRU01355"/>
    </source>
</evidence>
<dbReference type="Gene3D" id="1.10.1370.30">
    <property type="match status" value="1"/>
</dbReference>
<evidence type="ECO:0000256" key="10">
    <source>
        <dbReference type="PIRSR" id="PIRSR601548-5"/>
    </source>
</evidence>
<dbReference type="PANTHER" id="PTHR10514">
    <property type="entry name" value="ANGIOTENSIN-CONVERTING ENZYME"/>
    <property type="match status" value="1"/>
</dbReference>
<evidence type="ECO:0000256" key="12">
    <source>
        <dbReference type="PIRSR" id="PIRSR601548-8"/>
    </source>
</evidence>
<feature type="binding site" evidence="7">
    <location>
        <position position="773"/>
    </location>
    <ligand>
        <name>chloride</name>
        <dbReference type="ChEBI" id="CHEBI:17996"/>
        <label>1</label>
    </ligand>
</feature>
<keyword evidence="14" id="KW-0482">Metalloprotease</keyword>
<evidence type="ECO:0000256" key="5">
    <source>
        <dbReference type="PIRSR" id="PIRSR601548-1"/>
    </source>
</evidence>
<dbReference type="GO" id="GO:0008241">
    <property type="term" value="F:peptidyl-dipeptidase activity"/>
    <property type="evidence" value="ECO:0007669"/>
    <property type="project" value="InterPro"/>
</dbReference>
<evidence type="ECO:0000256" key="1">
    <source>
        <dbReference type="ARBA" id="ARBA00008139"/>
    </source>
</evidence>
<feature type="binding site" evidence="8">
    <location>
        <position position="662"/>
    </location>
    <ligand>
        <name>Zn(2+)</name>
        <dbReference type="ChEBI" id="CHEBI:29105"/>
        <label>1</label>
        <note>catalytic</note>
    </ligand>
</feature>
<dbReference type="GO" id="GO:0006508">
    <property type="term" value="P:proteolysis"/>
    <property type="evidence" value="ECO:0007669"/>
    <property type="project" value="UniProtKB-KW"/>
</dbReference>
<dbReference type="AlphaFoldDB" id="A0A1I8I0X8"/>
<comment type="cofactor">
    <cofactor evidence="14">
        <name>Zn(2+)</name>
        <dbReference type="ChEBI" id="CHEBI:29105"/>
    </cofactor>
    <text evidence="14">Binds 1 zinc ion per subunit.</text>
</comment>
<keyword evidence="3 9" id="KW-1015">Disulfide bond</keyword>
<evidence type="ECO:0000256" key="4">
    <source>
        <dbReference type="ARBA" id="ARBA00023180"/>
    </source>
</evidence>
<dbReference type="PRINTS" id="PR00791">
    <property type="entry name" value="PEPDIPTASEA"/>
</dbReference>